<dbReference type="GeneID" id="125177653"/>
<keyword evidence="2" id="KW-1185">Reference proteome</keyword>
<organism evidence="2 3">
    <name type="scientific">Hyalella azteca</name>
    <name type="common">Amphipod</name>
    <dbReference type="NCBI Taxonomy" id="294128"/>
    <lineage>
        <taxon>Eukaryota</taxon>
        <taxon>Metazoa</taxon>
        <taxon>Ecdysozoa</taxon>
        <taxon>Arthropoda</taxon>
        <taxon>Crustacea</taxon>
        <taxon>Multicrustacea</taxon>
        <taxon>Malacostraca</taxon>
        <taxon>Eumalacostraca</taxon>
        <taxon>Peracarida</taxon>
        <taxon>Amphipoda</taxon>
        <taxon>Senticaudata</taxon>
        <taxon>Talitrida</taxon>
        <taxon>Talitroidea</taxon>
        <taxon>Hyalellidae</taxon>
        <taxon>Hyalella</taxon>
    </lineage>
</organism>
<proteinExistence type="predicted"/>
<sequence length="815" mass="90417">MPRALISETDVELKREGSLDRANGREGKRVGSHARDHEHKKKLREKLYGRKRFPRVRFSTEEPRKINAPKDESYLINTAVLFQEIDANEKVAHTRANKLPPGNSSSETREKFDFQFTNTTDGIKSDSIDTKTVVSSVSTSYKVTESFPSNETIVKMVSKALNESPKNITTSLKKPDPLTKYQIKSNFSRRRNNFRPTTKPKQDNVEKVQNLTAAPAEKNSQLDYQELVTVNERGAEQKNVTQGTEVGSRQSSVRLSGQKEGISRKIIPLSSRLKNVVKIPPKPRQAPVPNTSSIPTTISTHVSTILPAETTTAPTVRRRFTPRSRTSVPRRFRKSNDTNKNVTASEKFQKVEASSNVPSTSSMPELQKKPRRSKKFRRKHKDTKTESKPDAETGKDVGVDTRPRLEPSISADRPDAPPTMPPVQKFVETAPTHDKDSVGKIIMVIRNENEYGRVDGMINKANSTENRKTQQIENNSNLRPHQRVSKAPIIDIKIESTANPSNSEKSVRKFKRRGSFPHSGIIVKAGTATVEKVVGRNSNIVQALSPISSLITLTTESNVVEAPLIVTKKPALPSQATISQPITTTDKVRAYTAGRKVSLFGADYPDEGVARVIASPMPASTNYSRTSNLNSVNSLKESQGILTNSRGRRRHSVGSDASKKQDDEQGSSNSSNVRRRRYFRPMVSHDLTLTSAIMMEDNSVDSSAKMSLSEESTSSLLALPSQQVAIVTVDEYQPSANAHPEAQPVRPMVGDGYKSGKGVIKNRGGTETREGAWAEDNQRGYYKKSGSAPEHHSAHQAEKDKDFKVNSINIQKRNN</sequence>
<feature type="compositionally biased region" description="Polar residues" evidence="1">
    <location>
        <begin position="619"/>
        <end position="645"/>
    </location>
</feature>
<feature type="compositionally biased region" description="Basic and acidic residues" evidence="1">
    <location>
        <begin position="383"/>
        <end position="405"/>
    </location>
</feature>
<feature type="compositionally biased region" description="Basic and acidic residues" evidence="1">
    <location>
        <begin position="11"/>
        <end position="37"/>
    </location>
</feature>
<gene>
    <name evidence="3" type="primary">LOC125177653</name>
</gene>
<feature type="compositionally biased region" description="Basic and acidic residues" evidence="1">
    <location>
        <begin position="764"/>
        <end position="778"/>
    </location>
</feature>
<evidence type="ECO:0000313" key="2">
    <source>
        <dbReference type="Proteomes" id="UP000694843"/>
    </source>
</evidence>
<feature type="region of interest" description="Disordered" evidence="1">
    <location>
        <begin position="310"/>
        <end position="422"/>
    </location>
</feature>
<dbReference type="KEGG" id="hazt:125177653"/>
<feature type="region of interest" description="Disordered" evidence="1">
    <location>
        <begin position="1"/>
        <end position="46"/>
    </location>
</feature>
<feature type="region of interest" description="Disordered" evidence="1">
    <location>
        <begin position="619"/>
        <end position="679"/>
    </location>
</feature>
<reference evidence="3" key="1">
    <citation type="submission" date="2025-08" db="UniProtKB">
        <authorList>
            <consortium name="RefSeq"/>
        </authorList>
    </citation>
    <scope>IDENTIFICATION</scope>
    <source>
        <tissue evidence="3">Whole organism</tissue>
    </source>
</reference>
<accession>A0A979FG92</accession>
<feature type="compositionally biased region" description="Polar residues" evidence="1">
    <location>
        <begin position="338"/>
        <end position="364"/>
    </location>
</feature>
<name>A0A979FG92_HYAAZ</name>
<feature type="compositionally biased region" description="Basic and acidic residues" evidence="1">
    <location>
        <begin position="789"/>
        <end position="804"/>
    </location>
</feature>
<feature type="compositionally biased region" description="Basic residues" evidence="1">
    <location>
        <begin position="369"/>
        <end position="382"/>
    </location>
</feature>
<evidence type="ECO:0000256" key="1">
    <source>
        <dbReference type="SAM" id="MobiDB-lite"/>
    </source>
</evidence>
<feature type="compositionally biased region" description="Basic residues" evidence="1">
    <location>
        <begin position="316"/>
        <end position="333"/>
    </location>
</feature>
<feature type="compositionally biased region" description="Polar residues" evidence="1">
    <location>
        <begin position="806"/>
        <end position="815"/>
    </location>
</feature>
<protein>
    <submittedName>
        <fullName evidence="3">Uncharacterized protein LOC125177653</fullName>
    </submittedName>
</protein>
<dbReference type="AlphaFoldDB" id="A0A979FG92"/>
<dbReference type="Proteomes" id="UP000694843">
    <property type="component" value="Unplaced"/>
</dbReference>
<feature type="region of interest" description="Disordered" evidence="1">
    <location>
        <begin position="737"/>
        <end position="815"/>
    </location>
</feature>
<evidence type="ECO:0000313" key="3">
    <source>
        <dbReference type="RefSeq" id="XP_047735767.1"/>
    </source>
</evidence>
<dbReference type="RefSeq" id="XP_047735767.1">
    <property type="nucleotide sequence ID" value="XM_047879811.1"/>
</dbReference>